<gene>
    <name evidence="3" type="ORF">R1sor_019010</name>
</gene>
<protein>
    <submittedName>
        <fullName evidence="3">Uncharacterized protein</fullName>
    </submittedName>
</protein>
<keyword evidence="4" id="KW-1185">Reference proteome</keyword>
<sequence>MSTHNNDTDSASATTRSRTRGRLPLAEDEVVTVANSTHVVSNRDIYVVFPKTVTIGREERPFPDEASKSHIRLMLDCKCDAMKDAMAEAYKIHNPEDIARQGKEGSSTGLQLTIRNLEDAFAEAGGEANGVRCCFPTERYSSRVGRELGEERSKHTEVDEKFAKLMVDHDKCMDLQLDKASISSTLWKELQQARAEYETLLQELDDVRGEICRLKDEEPTEISTAQVRSLTHQISGLKMQLENALADVSRLHVSPMSRKRSSK</sequence>
<proteinExistence type="predicted"/>
<feature type="region of interest" description="Disordered" evidence="2">
    <location>
        <begin position="1"/>
        <end position="22"/>
    </location>
</feature>
<comment type="caution">
    <text evidence="3">The sequence shown here is derived from an EMBL/GenBank/DDBJ whole genome shotgun (WGS) entry which is preliminary data.</text>
</comment>
<accession>A0ABD3IBB0</accession>
<evidence type="ECO:0000256" key="1">
    <source>
        <dbReference type="SAM" id="Coils"/>
    </source>
</evidence>
<dbReference type="EMBL" id="JBJQOH010000001">
    <property type="protein sequence ID" value="KAL3700988.1"/>
    <property type="molecule type" value="Genomic_DNA"/>
</dbReference>
<evidence type="ECO:0000256" key="2">
    <source>
        <dbReference type="SAM" id="MobiDB-lite"/>
    </source>
</evidence>
<dbReference type="AlphaFoldDB" id="A0ABD3IBB0"/>
<evidence type="ECO:0000313" key="4">
    <source>
        <dbReference type="Proteomes" id="UP001633002"/>
    </source>
</evidence>
<dbReference type="Proteomes" id="UP001633002">
    <property type="component" value="Unassembled WGS sequence"/>
</dbReference>
<feature type="coiled-coil region" evidence="1">
    <location>
        <begin position="187"/>
        <end position="247"/>
    </location>
</feature>
<keyword evidence="1" id="KW-0175">Coiled coil</keyword>
<name>A0ABD3IBB0_9MARC</name>
<organism evidence="3 4">
    <name type="scientific">Riccia sorocarpa</name>
    <dbReference type="NCBI Taxonomy" id="122646"/>
    <lineage>
        <taxon>Eukaryota</taxon>
        <taxon>Viridiplantae</taxon>
        <taxon>Streptophyta</taxon>
        <taxon>Embryophyta</taxon>
        <taxon>Marchantiophyta</taxon>
        <taxon>Marchantiopsida</taxon>
        <taxon>Marchantiidae</taxon>
        <taxon>Marchantiales</taxon>
        <taxon>Ricciaceae</taxon>
        <taxon>Riccia</taxon>
    </lineage>
</organism>
<evidence type="ECO:0000313" key="3">
    <source>
        <dbReference type="EMBL" id="KAL3700988.1"/>
    </source>
</evidence>
<reference evidence="3 4" key="1">
    <citation type="submission" date="2024-09" db="EMBL/GenBank/DDBJ databases">
        <title>Chromosome-scale assembly of Riccia sorocarpa.</title>
        <authorList>
            <person name="Paukszto L."/>
        </authorList>
    </citation>
    <scope>NUCLEOTIDE SEQUENCE [LARGE SCALE GENOMIC DNA]</scope>
    <source>
        <strain evidence="3">LP-2024</strain>
        <tissue evidence="3">Aerial parts of the thallus</tissue>
    </source>
</reference>